<dbReference type="EMBL" id="CAJGYM010000181">
    <property type="protein sequence ID" value="CAD6199524.1"/>
    <property type="molecule type" value="Genomic_DNA"/>
</dbReference>
<reference evidence="2" key="1">
    <citation type="submission" date="2020-10" db="EMBL/GenBank/DDBJ databases">
        <authorList>
            <person name="Kikuchi T."/>
        </authorList>
    </citation>
    <scope>NUCLEOTIDE SEQUENCE</scope>
    <source>
        <strain evidence="2">NKZ352</strain>
    </source>
</reference>
<keyword evidence="3" id="KW-1185">Reference proteome</keyword>
<proteinExistence type="predicted"/>
<evidence type="ECO:0000313" key="3">
    <source>
        <dbReference type="Proteomes" id="UP000835052"/>
    </source>
</evidence>
<protein>
    <submittedName>
        <fullName evidence="2">Uncharacterized protein</fullName>
    </submittedName>
</protein>
<accession>A0A8S1HVU4</accession>
<evidence type="ECO:0000256" key="1">
    <source>
        <dbReference type="SAM" id="SignalP"/>
    </source>
</evidence>
<organism evidence="2 3">
    <name type="scientific">Caenorhabditis auriculariae</name>
    <dbReference type="NCBI Taxonomy" id="2777116"/>
    <lineage>
        <taxon>Eukaryota</taxon>
        <taxon>Metazoa</taxon>
        <taxon>Ecdysozoa</taxon>
        <taxon>Nematoda</taxon>
        <taxon>Chromadorea</taxon>
        <taxon>Rhabditida</taxon>
        <taxon>Rhabditina</taxon>
        <taxon>Rhabditomorpha</taxon>
        <taxon>Rhabditoidea</taxon>
        <taxon>Rhabditidae</taxon>
        <taxon>Peloderinae</taxon>
        <taxon>Caenorhabditis</taxon>
    </lineage>
</organism>
<gene>
    <name evidence="2" type="ORF">CAUJ_LOCUS15426</name>
</gene>
<sequence>MLSRLFPVFLVSIVLVNAQVSINVSTETYFTDLEENSFCFHYTRINGGDLFRLPKKVCGSDETPLTAEKFNFPNNCASNEDFETFANADFKQRVAASSKTG</sequence>
<keyword evidence="1" id="KW-0732">Signal</keyword>
<evidence type="ECO:0000313" key="2">
    <source>
        <dbReference type="EMBL" id="CAD6199524.1"/>
    </source>
</evidence>
<dbReference type="AlphaFoldDB" id="A0A8S1HVU4"/>
<comment type="caution">
    <text evidence="2">The sequence shown here is derived from an EMBL/GenBank/DDBJ whole genome shotgun (WGS) entry which is preliminary data.</text>
</comment>
<feature type="chain" id="PRO_5035771710" evidence="1">
    <location>
        <begin position="19"/>
        <end position="101"/>
    </location>
</feature>
<name>A0A8S1HVU4_9PELO</name>
<feature type="signal peptide" evidence="1">
    <location>
        <begin position="1"/>
        <end position="18"/>
    </location>
</feature>
<dbReference type="Proteomes" id="UP000835052">
    <property type="component" value="Unassembled WGS sequence"/>
</dbReference>